<dbReference type="PANTHER" id="PTHR11132">
    <property type="entry name" value="SOLUTE CARRIER FAMILY 35"/>
    <property type="match status" value="1"/>
</dbReference>
<feature type="transmembrane region" description="Helical" evidence="10">
    <location>
        <begin position="196"/>
        <end position="217"/>
    </location>
</feature>
<evidence type="ECO:0000256" key="6">
    <source>
        <dbReference type="ARBA" id="ARBA00022824"/>
    </source>
</evidence>
<name>A0A9W9EUA9_9EURO</name>
<keyword evidence="8 10" id="KW-0472">Membrane</keyword>
<dbReference type="InterPro" id="IPR050186">
    <property type="entry name" value="TPT_transporter"/>
</dbReference>
<gene>
    <name evidence="12" type="ORF">N7456_011672</name>
</gene>
<keyword evidence="13" id="KW-1185">Reference proteome</keyword>
<evidence type="ECO:0000256" key="1">
    <source>
        <dbReference type="ARBA" id="ARBA00003420"/>
    </source>
</evidence>
<feature type="domain" description="Sugar phosphate transporter" evidence="11">
    <location>
        <begin position="67"/>
        <end position="352"/>
    </location>
</feature>
<feature type="transmembrane region" description="Helical" evidence="10">
    <location>
        <begin position="120"/>
        <end position="150"/>
    </location>
</feature>
<reference evidence="12" key="1">
    <citation type="submission" date="2022-11" db="EMBL/GenBank/DDBJ databases">
        <authorList>
            <person name="Petersen C."/>
        </authorList>
    </citation>
    <scope>NUCLEOTIDE SEQUENCE</scope>
    <source>
        <strain evidence="12">IBT 30069</strain>
    </source>
</reference>
<comment type="subunit">
    <text evidence="4">Homooligomer.</text>
</comment>
<dbReference type="InterPro" id="IPR004853">
    <property type="entry name" value="Sugar_P_trans_dom"/>
</dbReference>
<comment type="similarity">
    <text evidence="3">Belongs to the TPT transporter family. SLC35D subfamily.</text>
</comment>
<evidence type="ECO:0000256" key="5">
    <source>
        <dbReference type="ARBA" id="ARBA00022692"/>
    </source>
</evidence>
<evidence type="ECO:0000256" key="2">
    <source>
        <dbReference type="ARBA" id="ARBA00004477"/>
    </source>
</evidence>
<organism evidence="12 13">
    <name type="scientific">Penicillium angulare</name>
    <dbReference type="NCBI Taxonomy" id="116970"/>
    <lineage>
        <taxon>Eukaryota</taxon>
        <taxon>Fungi</taxon>
        <taxon>Dikarya</taxon>
        <taxon>Ascomycota</taxon>
        <taxon>Pezizomycotina</taxon>
        <taxon>Eurotiomycetes</taxon>
        <taxon>Eurotiomycetidae</taxon>
        <taxon>Eurotiales</taxon>
        <taxon>Aspergillaceae</taxon>
        <taxon>Penicillium</taxon>
    </lineage>
</organism>
<dbReference type="SUPFAM" id="SSF103481">
    <property type="entry name" value="Multidrug resistance efflux transporter EmrE"/>
    <property type="match status" value="1"/>
</dbReference>
<dbReference type="InterPro" id="IPR037185">
    <property type="entry name" value="EmrE-like"/>
</dbReference>
<feature type="transmembrane region" description="Helical" evidence="10">
    <location>
        <begin position="333"/>
        <end position="351"/>
    </location>
</feature>
<feature type="transmembrane region" description="Helical" evidence="10">
    <location>
        <begin position="58"/>
        <end position="74"/>
    </location>
</feature>
<evidence type="ECO:0000313" key="13">
    <source>
        <dbReference type="Proteomes" id="UP001149165"/>
    </source>
</evidence>
<comment type="caution">
    <text evidence="12">The sequence shown here is derived from an EMBL/GenBank/DDBJ whole genome shotgun (WGS) entry which is preliminary data.</text>
</comment>
<evidence type="ECO:0000256" key="4">
    <source>
        <dbReference type="ARBA" id="ARBA00011182"/>
    </source>
</evidence>
<evidence type="ECO:0000256" key="3">
    <source>
        <dbReference type="ARBA" id="ARBA00010425"/>
    </source>
</evidence>
<reference evidence="12" key="2">
    <citation type="journal article" date="2023" name="IMA Fungus">
        <title>Comparative genomic study of the Penicillium genus elucidates a diverse pangenome and 15 lateral gene transfer events.</title>
        <authorList>
            <person name="Petersen C."/>
            <person name="Sorensen T."/>
            <person name="Nielsen M.R."/>
            <person name="Sondergaard T.E."/>
            <person name="Sorensen J.L."/>
            <person name="Fitzpatrick D.A."/>
            <person name="Frisvad J.C."/>
            <person name="Nielsen K.L."/>
        </authorList>
    </citation>
    <scope>NUCLEOTIDE SEQUENCE</scope>
    <source>
        <strain evidence="12">IBT 30069</strain>
    </source>
</reference>
<feature type="region of interest" description="Disordered" evidence="9">
    <location>
        <begin position="1"/>
        <end position="30"/>
    </location>
</feature>
<accession>A0A9W9EUA9</accession>
<keyword evidence="7 10" id="KW-1133">Transmembrane helix</keyword>
<dbReference type="Proteomes" id="UP001149165">
    <property type="component" value="Unassembled WGS sequence"/>
</dbReference>
<feature type="transmembrane region" description="Helical" evidence="10">
    <location>
        <begin position="86"/>
        <end position="108"/>
    </location>
</feature>
<feature type="transmembrane region" description="Helical" evidence="10">
    <location>
        <begin position="276"/>
        <end position="295"/>
    </location>
</feature>
<dbReference type="GO" id="GO:0005789">
    <property type="term" value="C:endoplasmic reticulum membrane"/>
    <property type="evidence" value="ECO:0007669"/>
    <property type="project" value="UniProtKB-SubCell"/>
</dbReference>
<dbReference type="OrthoDB" id="10261634at2759"/>
<dbReference type="EMBL" id="JAPQKH010000007">
    <property type="protein sequence ID" value="KAJ5088056.1"/>
    <property type="molecule type" value="Genomic_DNA"/>
</dbReference>
<evidence type="ECO:0000313" key="12">
    <source>
        <dbReference type="EMBL" id="KAJ5088056.1"/>
    </source>
</evidence>
<evidence type="ECO:0000256" key="7">
    <source>
        <dbReference type="ARBA" id="ARBA00022989"/>
    </source>
</evidence>
<evidence type="ECO:0000256" key="8">
    <source>
        <dbReference type="ARBA" id="ARBA00023136"/>
    </source>
</evidence>
<comment type="subcellular location">
    <subcellularLocation>
        <location evidence="2">Endoplasmic reticulum membrane</location>
        <topology evidence="2">Multi-pass membrane protein</topology>
    </subcellularLocation>
</comment>
<keyword evidence="5 10" id="KW-0812">Transmembrane</keyword>
<evidence type="ECO:0000259" key="11">
    <source>
        <dbReference type="Pfam" id="PF03151"/>
    </source>
</evidence>
<comment type="function">
    <text evidence="1">Involved in the import of GDP-mannose from the cytoplasm into the Golgi lumen.</text>
</comment>
<keyword evidence="6" id="KW-0256">Endoplasmic reticulum</keyword>
<feature type="transmembrane region" description="Helical" evidence="10">
    <location>
        <begin position="307"/>
        <end position="327"/>
    </location>
</feature>
<feature type="transmembrane region" description="Helical" evidence="10">
    <location>
        <begin position="171"/>
        <end position="190"/>
    </location>
</feature>
<evidence type="ECO:0000256" key="10">
    <source>
        <dbReference type="SAM" id="Phobius"/>
    </source>
</evidence>
<dbReference type="AlphaFoldDB" id="A0A9W9EUA9"/>
<protein>
    <submittedName>
        <fullName evidence="12">Drug/metabolite transporter</fullName>
    </submittedName>
</protein>
<sequence>MDYSKSEEQNAEMKLMSNVSPRNSVSSRSDDDLEALNKEADIQAPLEVEYKTPPSVKYAWLCALLVLGMLLTIHNKIILGSFPCPWLLTGLHSAFSGLGTVILLKMGYFRLSTLSRRDHLILVAYSVLFSVNIFFSNFSLSLVSLAFFQIIRNTSPIFTVFLERVLFTRSYSLYTYLALIPIVMGAAMTASGELQFTYWGLFISVIGVVLGVLKIIITNRLMTGSLSLSSLELIYRMSIHASIQSFIIGLSVGELSKLSGANVWVTEESDSSRLPAMIAGASLVGNGMLAFFLNIASFQATKVAGSLAITVWGNIRQTLTLILGIVFLGDFNLNPQTAAGIVLVVLGCGFYNKAEIVSKR</sequence>
<dbReference type="Pfam" id="PF03151">
    <property type="entry name" value="TPT"/>
    <property type="match status" value="1"/>
</dbReference>
<evidence type="ECO:0000256" key="9">
    <source>
        <dbReference type="SAM" id="MobiDB-lite"/>
    </source>
</evidence>
<feature type="compositionally biased region" description="Low complexity" evidence="9">
    <location>
        <begin position="17"/>
        <end position="27"/>
    </location>
</feature>
<proteinExistence type="inferred from homology"/>